<dbReference type="Pfam" id="PF07103">
    <property type="entry name" value="DUF1365"/>
    <property type="match status" value="1"/>
</dbReference>
<dbReference type="PANTHER" id="PTHR33973:SF4">
    <property type="entry name" value="OS07G0153300 PROTEIN"/>
    <property type="match status" value="1"/>
</dbReference>
<name>A0ABT9S7C8_9BURK</name>
<proteinExistence type="predicted"/>
<accession>A0ABT9S7C8</accession>
<dbReference type="InterPro" id="IPR010775">
    <property type="entry name" value="DUF1365"/>
</dbReference>
<sequence>MTLPVDSLAQAPAGVQAAAEPDTAPRMQPPVALLGFGEVRHTRLRPARNAFTYPTYFLMLPMRALRAEGSQALALNRWGALSFHDADHGDGRGPAQGGALGWLDALLAAHRIHDATGEVWLHCYPRVLGYTFKPVSFWYCHTAQGALRAIVVEVNNTFGERHCYLLDYPVYGMELRATKAFHVSPFCRIEGGYRFRFFVDEHRTRTVVRIDHDDADGPLLETSVSGTLVPLDTASKRRALWRYPAMTIGVIVRIHWQAAKLWLRRVPFVAKPVPPDRFVSHGQTPKP</sequence>
<evidence type="ECO:0000313" key="2">
    <source>
        <dbReference type="Proteomes" id="UP001226867"/>
    </source>
</evidence>
<keyword evidence="2" id="KW-1185">Reference proteome</keyword>
<dbReference type="PANTHER" id="PTHR33973">
    <property type="entry name" value="OS07G0153300 PROTEIN"/>
    <property type="match status" value="1"/>
</dbReference>
<dbReference type="Proteomes" id="UP001226867">
    <property type="component" value="Unassembled WGS sequence"/>
</dbReference>
<gene>
    <name evidence="1" type="ORF">J2W36_002528</name>
</gene>
<organism evidence="1 2">
    <name type="scientific">Variovorax ginsengisoli</name>
    <dbReference type="NCBI Taxonomy" id="363844"/>
    <lineage>
        <taxon>Bacteria</taxon>
        <taxon>Pseudomonadati</taxon>
        <taxon>Pseudomonadota</taxon>
        <taxon>Betaproteobacteria</taxon>
        <taxon>Burkholderiales</taxon>
        <taxon>Comamonadaceae</taxon>
        <taxon>Variovorax</taxon>
    </lineage>
</organism>
<comment type="caution">
    <text evidence="1">The sequence shown here is derived from an EMBL/GenBank/DDBJ whole genome shotgun (WGS) entry which is preliminary data.</text>
</comment>
<protein>
    <submittedName>
        <fullName evidence="1">DUF1365 family protein</fullName>
    </submittedName>
</protein>
<reference evidence="1 2" key="1">
    <citation type="submission" date="2023-07" db="EMBL/GenBank/DDBJ databases">
        <title>Sorghum-associated microbial communities from plants grown in Nebraska, USA.</title>
        <authorList>
            <person name="Schachtman D."/>
        </authorList>
    </citation>
    <scope>NUCLEOTIDE SEQUENCE [LARGE SCALE GENOMIC DNA]</scope>
    <source>
        <strain evidence="1 2">DS1607</strain>
    </source>
</reference>
<dbReference type="EMBL" id="JAUSRO010000007">
    <property type="protein sequence ID" value="MDP9900265.1"/>
    <property type="molecule type" value="Genomic_DNA"/>
</dbReference>
<evidence type="ECO:0000313" key="1">
    <source>
        <dbReference type="EMBL" id="MDP9900265.1"/>
    </source>
</evidence>